<organism evidence="1 2">
    <name type="scientific">Lactococcus fujiensis JCM 16395</name>
    <dbReference type="NCBI Taxonomy" id="1291764"/>
    <lineage>
        <taxon>Bacteria</taxon>
        <taxon>Bacillati</taxon>
        <taxon>Bacillota</taxon>
        <taxon>Bacilli</taxon>
        <taxon>Lactobacillales</taxon>
        <taxon>Streptococcaceae</taxon>
        <taxon>Lactococcus</taxon>
    </lineage>
</organism>
<dbReference type="EMBL" id="JXJU01000011">
    <property type="protein sequence ID" value="PCR99177.1"/>
    <property type="molecule type" value="Genomic_DNA"/>
</dbReference>
<name>A0A2A5RJ37_9LACT</name>
<evidence type="ECO:0000313" key="2">
    <source>
        <dbReference type="Proteomes" id="UP000218181"/>
    </source>
</evidence>
<evidence type="ECO:0000313" key="1">
    <source>
        <dbReference type="EMBL" id="PCR99177.1"/>
    </source>
</evidence>
<accession>A0A2A5RJ37</accession>
<sequence>MIRKSQAQKRIWDNAESIDVYESENQINSSNSNPEDIIVYDSLVKEVITKLTPSYRKLLKRHLRGEDVTRMEKYRLKERIKQILFDGD</sequence>
<keyword evidence="2" id="KW-1185">Reference proteome</keyword>
<dbReference type="AlphaFoldDB" id="A0A2A5RJ37"/>
<protein>
    <submittedName>
        <fullName evidence="1">Uncharacterized protein</fullName>
    </submittedName>
</protein>
<gene>
    <name evidence="1" type="ORF">RT41_GL000478</name>
</gene>
<dbReference type="Proteomes" id="UP000218181">
    <property type="component" value="Unassembled WGS sequence"/>
</dbReference>
<comment type="caution">
    <text evidence="1">The sequence shown here is derived from an EMBL/GenBank/DDBJ whole genome shotgun (WGS) entry which is preliminary data.</text>
</comment>
<dbReference type="STRING" id="1291764.GCA_001311235_02485"/>
<proteinExistence type="predicted"/>
<reference evidence="1 2" key="1">
    <citation type="submission" date="2014-12" db="EMBL/GenBank/DDBJ databases">
        <title>Draft genome sequences of 10 type strains of Lactococcus.</title>
        <authorList>
            <person name="Sun Z."/>
            <person name="Zhong Z."/>
            <person name="Liu W."/>
            <person name="Zhang W."/>
            <person name="Zhang H."/>
        </authorList>
    </citation>
    <scope>NUCLEOTIDE SEQUENCE [LARGE SCALE GENOMIC DNA]</scope>
    <source>
        <strain evidence="1 2">JCM 16395</strain>
    </source>
</reference>